<gene>
    <name evidence="1" type="ORF">AAFH49_21090</name>
</gene>
<proteinExistence type="predicted"/>
<accession>A0ABU9M109</accession>
<name>A0ABU9M109_9BACT</name>
<dbReference type="EMBL" id="JBCEVZ010000091">
    <property type="protein sequence ID" value="MEL5996719.1"/>
    <property type="molecule type" value="Genomic_DNA"/>
</dbReference>
<evidence type="ECO:0000313" key="1">
    <source>
        <dbReference type="EMBL" id="MEL5996719.1"/>
    </source>
</evidence>
<keyword evidence="2" id="KW-1185">Reference proteome</keyword>
<evidence type="ECO:0000313" key="2">
    <source>
        <dbReference type="Proteomes" id="UP001479606"/>
    </source>
</evidence>
<sequence length="445" mass="50218">MEEKNHSSVSPPWTGGSGIVIPRNAKTANQIVVLANALTPKQQENVIKAVKNESYEMAAEFVWKRSISRLQSILYSLGMNFIGEMLNRSDIDTGSVIENELTEFSTLKLAEQLGIFNSTGAFRLKQSLEIINHFVRLGNAEDGESEEEELSYLDALNIVKNCVQYVLGQQNITVAIEFSRFRDRLLSETLTTEDSQVQQLIGSPAFYLSTTITILLSSIKEPKGATVTHALSNLNSLIKAMWKNLPEKDKFRLGSIYRDTIADGNTSISNGIRLALLKVQGFDYVPETLKSATFSKVAKQIVDTHFSHNNFYNEYPLVKNLANLGTSIPKDAFLDCIQAYLCVYIGNRYGYARDAAPVAYEQLIKIPIVRWEYYIDKVLKDDDIILYKLYEENSSRRFVELYHTLKLNVAPGTNKYMASLLRSINNRSYEGVKRAAETIIKNKEV</sequence>
<organism evidence="1 2">
    <name type="scientific">Hymenobacter segetis</name>
    <dbReference type="NCBI Taxonomy" id="2025509"/>
    <lineage>
        <taxon>Bacteria</taxon>
        <taxon>Pseudomonadati</taxon>
        <taxon>Bacteroidota</taxon>
        <taxon>Cytophagia</taxon>
        <taxon>Cytophagales</taxon>
        <taxon>Hymenobacteraceae</taxon>
        <taxon>Hymenobacter</taxon>
    </lineage>
</organism>
<protein>
    <submittedName>
        <fullName evidence="1">Uncharacterized protein</fullName>
    </submittedName>
</protein>
<dbReference type="RefSeq" id="WP_342301308.1">
    <property type="nucleotide sequence ID" value="NZ_JBCEVZ010000091.1"/>
</dbReference>
<dbReference type="Proteomes" id="UP001479606">
    <property type="component" value="Unassembled WGS sequence"/>
</dbReference>
<comment type="caution">
    <text evidence="1">The sequence shown here is derived from an EMBL/GenBank/DDBJ whole genome shotgun (WGS) entry which is preliminary data.</text>
</comment>
<reference evidence="1 2" key="1">
    <citation type="journal article" date="2018" name="Arch. Microbiol.">
        <title>Hymenobacter segetis sp. nov., isolated from soil.</title>
        <authorList>
            <person name="Ten L.N."/>
            <person name="Lim S.J."/>
            <person name="Kim B.O."/>
            <person name="Kang I.K."/>
            <person name="Jung H.Y."/>
        </authorList>
    </citation>
    <scope>NUCLEOTIDE SEQUENCE [LARGE SCALE GENOMIC DNA]</scope>
    <source>
        <strain evidence="1 2">S7-3-11</strain>
    </source>
</reference>